<dbReference type="EMBL" id="ML977606">
    <property type="protein sequence ID" value="KAF1998211.1"/>
    <property type="molecule type" value="Genomic_DNA"/>
</dbReference>
<keyword evidence="2" id="KW-0521">NADP</keyword>
<protein>
    <submittedName>
        <fullName evidence="4">NAD(P)-binding protein</fullName>
    </submittedName>
</protein>
<evidence type="ECO:0000256" key="2">
    <source>
        <dbReference type="ARBA" id="ARBA00022857"/>
    </source>
</evidence>
<keyword evidence="5" id="KW-1185">Reference proteome</keyword>
<comment type="similarity">
    <text evidence="1">Belongs to the short-chain dehydrogenases/reductases (SDR) family.</text>
</comment>
<evidence type="ECO:0000313" key="5">
    <source>
        <dbReference type="Proteomes" id="UP000799779"/>
    </source>
</evidence>
<evidence type="ECO:0000313" key="4">
    <source>
        <dbReference type="EMBL" id="KAF1998211.1"/>
    </source>
</evidence>
<organism evidence="4 5">
    <name type="scientific">Amniculicola lignicola CBS 123094</name>
    <dbReference type="NCBI Taxonomy" id="1392246"/>
    <lineage>
        <taxon>Eukaryota</taxon>
        <taxon>Fungi</taxon>
        <taxon>Dikarya</taxon>
        <taxon>Ascomycota</taxon>
        <taxon>Pezizomycotina</taxon>
        <taxon>Dothideomycetes</taxon>
        <taxon>Pleosporomycetidae</taxon>
        <taxon>Pleosporales</taxon>
        <taxon>Amniculicolaceae</taxon>
        <taxon>Amniculicola</taxon>
    </lineage>
</organism>
<sequence length="118" mass="12805">FVLSPTFTERNAPNQHGKVHIVTGGYSGCGYELVRILYALHAMIYMAGRDVSKATAAVSAMELENSSSEGRLEFLQLDLSDLTAVKSSAEDFMSKEERLHVLTNNAGVNSTPTGRKTP</sequence>
<dbReference type="PANTHER" id="PTHR24320">
    <property type="entry name" value="RETINOL DEHYDROGENASE"/>
    <property type="match status" value="1"/>
</dbReference>
<gene>
    <name evidence="4" type="ORF">P154DRAFT_439645</name>
</gene>
<dbReference type="Proteomes" id="UP000799779">
    <property type="component" value="Unassembled WGS sequence"/>
</dbReference>
<accession>A0A6A5WDJ0</accession>
<dbReference type="InterPro" id="IPR002347">
    <property type="entry name" value="SDR_fam"/>
</dbReference>
<dbReference type="InterPro" id="IPR036291">
    <property type="entry name" value="NAD(P)-bd_dom_sf"/>
</dbReference>
<dbReference type="SUPFAM" id="SSF51735">
    <property type="entry name" value="NAD(P)-binding Rossmann-fold domains"/>
    <property type="match status" value="1"/>
</dbReference>
<keyword evidence="3" id="KW-0560">Oxidoreductase</keyword>
<dbReference type="Pfam" id="PF00106">
    <property type="entry name" value="adh_short"/>
    <property type="match status" value="1"/>
</dbReference>
<proteinExistence type="inferred from homology"/>
<evidence type="ECO:0000256" key="3">
    <source>
        <dbReference type="ARBA" id="ARBA00023002"/>
    </source>
</evidence>
<dbReference type="PRINTS" id="PR00081">
    <property type="entry name" value="GDHRDH"/>
</dbReference>
<dbReference type="OrthoDB" id="191139at2759"/>
<reference evidence="4" key="1">
    <citation type="journal article" date="2020" name="Stud. Mycol.">
        <title>101 Dothideomycetes genomes: a test case for predicting lifestyles and emergence of pathogens.</title>
        <authorList>
            <person name="Haridas S."/>
            <person name="Albert R."/>
            <person name="Binder M."/>
            <person name="Bloem J."/>
            <person name="Labutti K."/>
            <person name="Salamov A."/>
            <person name="Andreopoulos B."/>
            <person name="Baker S."/>
            <person name="Barry K."/>
            <person name="Bills G."/>
            <person name="Bluhm B."/>
            <person name="Cannon C."/>
            <person name="Castanera R."/>
            <person name="Culley D."/>
            <person name="Daum C."/>
            <person name="Ezra D."/>
            <person name="Gonzalez J."/>
            <person name="Henrissat B."/>
            <person name="Kuo A."/>
            <person name="Liang C."/>
            <person name="Lipzen A."/>
            <person name="Lutzoni F."/>
            <person name="Magnuson J."/>
            <person name="Mondo S."/>
            <person name="Nolan M."/>
            <person name="Ohm R."/>
            <person name="Pangilinan J."/>
            <person name="Park H.-J."/>
            <person name="Ramirez L."/>
            <person name="Alfaro M."/>
            <person name="Sun H."/>
            <person name="Tritt A."/>
            <person name="Yoshinaga Y."/>
            <person name="Zwiers L.-H."/>
            <person name="Turgeon B."/>
            <person name="Goodwin S."/>
            <person name="Spatafora J."/>
            <person name="Crous P."/>
            <person name="Grigoriev I."/>
        </authorList>
    </citation>
    <scope>NUCLEOTIDE SEQUENCE</scope>
    <source>
        <strain evidence="4">CBS 123094</strain>
    </source>
</reference>
<dbReference type="Gene3D" id="3.40.50.720">
    <property type="entry name" value="NAD(P)-binding Rossmann-like Domain"/>
    <property type="match status" value="1"/>
</dbReference>
<dbReference type="AlphaFoldDB" id="A0A6A5WDJ0"/>
<dbReference type="PANTHER" id="PTHR24320:SF236">
    <property type="entry name" value="SHORT-CHAIN DEHYDROGENASE-RELATED"/>
    <property type="match status" value="1"/>
</dbReference>
<evidence type="ECO:0000256" key="1">
    <source>
        <dbReference type="ARBA" id="ARBA00006484"/>
    </source>
</evidence>
<name>A0A6A5WDJ0_9PLEO</name>
<dbReference type="GO" id="GO:0016491">
    <property type="term" value="F:oxidoreductase activity"/>
    <property type="evidence" value="ECO:0007669"/>
    <property type="project" value="UniProtKB-KW"/>
</dbReference>
<feature type="non-terminal residue" evidence="4">
    <location>
        <position position="1"/>
    </location>
</feature>